<protein>
    <submittedName>
        <fullName evidence="4">Sporulation initiation phosphotransferase F</fullName>
        <ecNumber evidence="4">2.7.-.-</ecNumber>
    </submittedName>
</protein>
<dbReference type="AlphaFoldDB" id="A0A518HQN7"/>
<feature type="modified residue" description="4-aspartylphosphate" evidence="2">
    <location>
        <position position="52"/>
    </location>
</feature>
<dbReference type="InterPro" id="IPR001789">
    <property type="entry name" value="Sig_transdc_resp-reg_receiver"/>
</dbReference>
<dbReference type="EMBL" id="CP037423">
    <property type="protein sequence ID" value="QDV43165.1"/>
    <property type="molecule type" value="Genomic_DNA"/>
</dbReference>
<dbReference type="Gene3D" id="3.40.50.2300">
    <property type="match status" value="1"/>
</dbReference>
<accession>A0A518HQN7</accession>
<evidence type="ECO:0000256" key="2">
    <source>
        <dbReference type="PROSITE-ProRule" id="PRU00169"/>
    </source>
</evidence>
<evidence type="ECO:0000256" key="1">
    <source>
        <dbReference type="ARBA" id="ARBA00022553"/>
    </source>
</evidence>
<name>A0A518HQN7_9BACT</name>
<keyword evidence="4" id="KW-0808">Transferase</keyword>
<dbReference type="PANTHER" id="PTHR44591">
    <property type="entry name" value="STRESS RESPONSE REGULATOR PROTEIN 1"/>
    <property type="match status" value="1"/>
</dbReference>
<feature type="domain" description="Response regulatory" evidence="3">
    <location>
        <begin position="3"/>
        <end position="117"/>
    </location>
</feature>
<sequence>MPNILVVDDSATQIALITSVLHQQGLRVRTASNGLEALASLREHTPDLVITDMQMPEMNGVELIRAMRTECSLVPAVLVTAFGNEDLAAEALGVGAANYISKDHVGILLPDIVNRITAFAQANAQSLYLKGALTPTTFDFVLDCSIERITPLVSLIVRLLAAMNVLHTSDRIRIAEALDYLITHSIIHGNFEQPVRSTPMSIDYTRALVAEKLEDESLRAMTERIATVRLEVTRREARFVVAHEGSGQSIHHAPLPGTPQSFSDERGRGMLLLTSVMDEVFIDSAARNVTLVKYVSR</sequence>
<keyword evidence="1 2" id="KW-0597">Phosphoprotein</keyword>
<dbReference type="GO" id="GO:0000160">
    <property type="term" value="P:phosphorelay signal transduction system"/>
    <property type="evidence" value="ECO:0007669"/>
    <property type="project" value="InterPro"/>
</dbReference>
<dbReference type="OrthoDB" id="9770645at2"/>
<evidence type="ECO:0000313" key="4">
    <source>
        <dbReference type="EMBL" id="QDV43165.1"/>
    </source>
</evidence>
<dbReference type="InterPro" id="IPR003594">
    <property type="entry name" value="HATPase_dom"/>
</dbReference>
<dbReference type="Proteomes" id="UP000319004">
    <property type="component" value="Chromosome"/>
</dbReference>
<dbReference type="SMART" id="SM00448">
    <property type="entry name" value="REC"/>
    <property type="match status" value="1"/>
</dbReference>
<dbReference type="GO" id="GO:0016740">
    <property type="term" value="F:transferase activity"/>
    <property type="evidence" value="ECO:0007669"/>
    <property type="project" value="UniProtKB-KW"/>
</dbReference>
<dbReference type="CDD" id="cd00156">
    <property type="entry name" value="REC"/>
    <property type="match status" value="1"/>
</dbReference>
<dbReference type="EC" id="2.7.-.-" evidence="4"/>
<dbReference type="PANTHER" id="PTHR44591:SF25">
    <property type="entry name" value="CHEMOTAXIS TWO-COMPONENT RESPONSE REGULATOR"/>
    <property type="match status" value="1"/>
</dbReference>
<dbReference type="InterPro" id="IPR036890">
    <property type="entry name" value="HATPase_C_sf"/>
</dbReference>
<dbReference type="KEGG" id="snep:Enr13x_30190"/>
<dbReference type="Gene3D" id="3.30.565.10">
    <property type="entry name" value="Histidine kinase-like ATPase, C-terminal domain"/>
    <property type="match status" value="1"/>
</dbReference>
<gene>
    <name evidence="4" type="primary">spo0F</name>
    <name evidence="4" type="ORF">Enr13x_30190</name>
</gene>
<proteinExistence type="predicted"/>
<keyword evidence="5" id="KW-1185">Reference proteome</keyword>
<dbReference type="InterPro" id="IPR050595">
    <property type="entry name" value="Bact_response_regulator"/>
</dbReference>
<dbReference type="Pfam" id="PF00072">
    <property type="entry name" value="Response_reg"/>
    <property type="match status" value="1"/>
</dbReference>
<dbReference type="RefSeq" id="WP_145387064.1">
    <property type="nucleotide sequence ID" value="NZ_CP037423.1"/>
</dbReference>
<dbReference type="SUPFAM" id="SSF52172">
    <property type="entry name" value="CheY-like"/>
    <property type="match status" value="1"/>
</dbReference>
<dbReference type="Pfam" id="PF13581">
    <property type="entry name" value="HATPase_c_2"/>
    <property type="match status" value="1"/>
</dbReference>
<dbReference type="InterPro" id="IPR011006">
    <property type="entry name" value="CheY-like_superfamily"/>
</dbReference>
<reference evidence="4 5" key="1">
    <citation type="submission" date="2019-03" db="EMBL/GenBank/DDBJ databases">
        <title>Deep-cultivation of Planctomycetes and their phenomic and genomic characterization uncovers novel biology.</title>
        <authorList>
            <person name="Wiegand S."/>
            <person name="Jogler M."/>
            <person name="Boedeker C."/>
            <person name="Pinto D."/>
            <person name="Vollmers J."/>
            <person name="Rivas-Marin E."/>
            <person name="Kohn T."/>
            <person name="Peeters S.H."/>
            <person name="Heuer A."/>
            <person name="Rast P."/>
            <person name="Oberbeckmann S."/>
            <person name="Bunk B."/>
            <person name="Jeske O."/>
            <person name="Meyerdierks A."/>
            <person name="Storesund J.E."/>
            <person name="Kallscheuer N."/>
            <person name="Luecker S."/>
            <person name="Lage O.M."/>
            <person name="Pohl T."/>
            <person name="Merkel B.J."/>
            <person name="Hornburger P."/>
            <person name="Mueller R.-W."/>
            <person name="Bruemmer F."/>
            <person name="Labrenz M."/>
            <person name="Spormann A.M."/>
            <person name="Op den Camp H."/>
            <person name="Overmann J."/>
            <person name="Amann R."/>
            <person name="Jetten M.S.M."/>
            <person name="Mascher T."/>
            <person name="Medema M.H."/>
            <person name="Devos D.P."/>
            <person name="Kaster A.-K."/>
            <person name="Ovreas L."/>
            <person name="Rohde M."/>
            <person name="Galperin M.Y."/>
            <person name="Jogler C."/>
        </authorList>
    </citation>
    <scope>NUCLEOTIDE SEQUENCE [LARGE SCALE GENOMIC DNA]</scope>
    <source>
        <strain evidence="4 5">Enr13</strain>
    </source>
</reference>
<evidence type="ECO:0000259" key="3">
    <source>
        <dbReference type="PROSITE" id="PS50110"/>
    </source>
</evidence>
<organism evidence="4 5">
    <name type="scientific">Stieleria neptunia</name>
    <dbReference type="NCBI Taxonomy" id="2527979"/>
    <lineage>
        <taxon>Bacteria</taxon>
        <taxon>Pseudomonadati</taxon>
        <taxon>Planctomycetota</taxon>
        <taxon>Planctomycetia</taxon>
        <taxon>Pirellulales</taxon>
        <taxon>Pirellulaceae</taxon>
        <taxon>Stieleria</taxon>
    </lineage>
</organism>
<dbReference type="PROSITE" id="PS50110">
    <property type="entry name" value="RESPONSE_REGULATORY"/>
    <property type="match status" value="1"/>
</dbReference>
<evidence type="ECO:0000313" key="5">
    <source>
        <dbReference type="Proteomes" id="UP000319004"/>
    </source>
</evidence>